<dbReference type="Pfam" id="PF02518">
    <property type="entry name" value="HATPase_c"/>
    <property type="match status" value="1"/>
</dbReference>
<keyword evidence="5" id="KW-0808">Transferase</keyword>
<dbReference type="Gene3D" id="3.30.565.10">
    <property type="entry name" value="Histidine kinase-like ATPase, C-terminal domain"/>
    <property type="match status" value="1"/>
</dbReference>
<dbReference type="EC" id="2.7.13.3" evidence="3"/>
<dbReference type="Pfam" id="PF00512">
    <property type="entry name" value="HisKA"/>
    <property type="match status" value="1"/>
</dbReference>
<accession>A0A4U0PTI9</accession>
<organism evidence="12 13">
    <name type="scientific">Chitiniphilus eburneus</name>
    <dbReference type="NCBI Taxonomy" id="2571148"/>
    <lineage>
        <taxon>Bacteria</taxon>
        <taxon>Pseudomonadati</taxon>
        <taxon>Pseudomonadota</taxon>
        <taxon>Betaproteobacteria</taxon>
        <taxon>Neisseriales</taxon>
        <taxon>Chitinibacteraceae</taxon>
        <taxon>Chitiniphilus</taxon>
    </lineage>
</organism>
<evidence type="ECO:0000256" key="3">
    <source>
        <dbReference type="ARBA" id="ARBA00012438"/>
    </source>
</evidence>
<dbReference type="CDD" id="cd00082">
    <property type="entry name" value="HisKA"/>
    <property type="match status" value="1"/>
</dbReference>
<dbReference type="InterPro" id="IPR050351">
    <property type="entry name" value="BphY/WalK/GraS-like"/>
</dbReference>
<dbReference type="InterPro" id="IPR003661">
    <property type="entry name" value="HisK_dim/P_dom"/>
</dbReference>
<evidence type="ECO:0000259" key="11">
    <source>
        <dbReference type="PROSITE" id="PS50109"/>
    </source>
</evidence>
<sequence>MTPRQTARRAERAPVAPDRPLSAVEVYWRSLGLLNAFRLASVIALLASSTWLMPLAFASQAAWTAFLWLSSIYTLAGLAFIAGIQVRRPSFDVQLSVHATTDILFLVSLVHLFGGMRSELGILLLCYLAAAGLIARGRMTLFHAALASVALLIEHTLRVIEGVAEVDDYTSVVLLCLACFAVAWSAHRLARYARESEALAQQRGEDLQSLAQLNARILQDVSDGVMVVDSQGDMWQCNDQAARLIGERPDYPVPLSSLLPDLDRVLREWREDPYTPPGLVQAATTRKTLRPRFVPASFTMTGDILVYLEDMDRLRRESQQLKLAALGRLTANLAHEIRNPLGAISHAAQLLDEEAGGDALTRRLTRIIGDNAARLERMVADVLELNRRDRLQRVHIRLADWLEVFLNDVRQVEDIPIEVPCDCPPEAEVYFDAGHLHQVLWNLVRNGWRYCSKAPGSLTLAVDRGDDGRWRLDVRNDGPPVPVDAQTQLFEPFFTTESKGTGLGLYIAREICAANSAWLEYVPVEEGACFRIVFEVNDGEKG</sequence>
<dbReference type="OrthoDB" id="9815750at2"/>
<feature type="transmembrane region" description="Helical" evidence="10">
    <location>
        <begin position="36"/>
        <end position="57"/>
    </location>
</feature>
<dbReference type="RefSeq" id="WP_136773945.1">
    <property type="nucleotide sequence ID" value="NZ_SUMF01000016.1"/>
</dbReference>
<dbReference type="GO" id="GO:0030295">
    <property type="term" value="F:protein kinase activator activity"/>
    <property type="evidence" value="ECO:0007669"/>
    <property type="project" value="TreeGrafter"/>
</dbReference>
<evidence type="ECO:0000256" key="4">
    <source>
        <dbReference type="ARBA" id="ARBA00022553"/>
    </source>
</evidence>
<dbReference type="Gene3D" id="3.30.450.20">
    <property type="entry name" value="PAS domain"/>
    <property type="match status" value="1"/>
</dbReference>
<dbReference type="InterPro" id="IPR005467">
    <property type="entry name" value="His_kinase_dom"/>
</dbReference>
<protein>
    <recommendedName>
        <fullName evidence="3">histidine kinase</fullName>
        <ecNumber evidence="3">2.7.13.3</ecNumber>
    </recommendedName>
</protein>
<dbReference type="PANTHER" id="PTHR42878:SF7">
    <property type="entry name" value="SENSOR HISTIDINE KINASE GLRK"/>
    <property type="match status" value="1"/>
</dbReference>
<dbReference type="InterPro" id="IPR036097">
    <property type="entry name" value="HisK_dim/P_sf"/>
</dbReference>
<evidence type="ECO:0000256" key="5">
    <source>
        <dbReference type="ARBA" id="ARBA00022679"/>
    </source>
</evidence>
<dbReference type="Pfam" id="PF13188">
    <property type="entry name" value="PAS_8"/>
    <property type="match status" value="1"/>
</dbReference>
<keyword evidence="10" id="KW-0472">Membrane</keyword>
<comment type="subcellular location">
    <subcellularLocation>
        <location evidence="2">Membrane</location>
    </subcellularLocation>
</comment>
<evidence type="ECO:0000256" key="7">
    <source>
        <dbReference type="ARBA" id="ARBA00022777"/>
    </source>
</evidence>
<feature type="domain" description="Histidine kinase" evidence="11">
    <location>
        <begin position="332"/>
        <end position="538"/>
    </location>
</feature>
<dbReference type="Pfam" id="PF25323">
    <property type="entry name" value="6TM_PilS"/>
    <property type="match status" value="1"/>
</dbReference>
<feature type="transmembrane region" description="Helical" evidence="10">
    <location>
        <begin position="63"/>
        <end position="83"/>
    </location>
</feature>
<evidence type="ECO:0000256" key="10">
    <source>
        <dbReference type="SAM" id="Phobius"/>
    </source>
</evidence>
<dbReference type="GO" id="GO:0016020">
    <property type="term" value="C:membrane"/>
    <property type="evidence" value="ECO:0007669"/>
    <property type="project" value="UniProtKB-SubCell"/>
</dbReference>
<dbReference type="PANTHER" id="PTHR42878">
    <property type="entry name" value="TWO-COMPONENT HISTIDINE KINASE"/>
    <property type="match status" value="1"/>
</dbReference>
<dbReference type="InterPro" id="IPR003594">
    <property type="entry name" value="HATPase_dom"/>
</dbReference>
<name>A0A4U0PTI9_9NEIS</name>
<dbReference type="SMART" id="SM00387">
    <property type="entry name" value="HATPase_c"/>
    <property type="match status" value="1"/>
</dbReference>
<comment type="caution">
    <text evidence="12">The sequence shown here is derived from an EMBL/GenBank/DDBJ whole genome shotgun (WGS) entry which is preliminary data.</text>
</comment>
<evidence type="ECO:0000256" key="6">
    <source>
        <dbReference type="ARBA" id="ARBA00022741"/>
    </source>
</evidence>
<keyword evidence="13" id="KW-1185">Reference proteome</keyword>
<dbReference type="InterPro" id="IPR004358">
    <property type="entry name" value="Sig_transdc_His_kin-like_C"/>
</dbReference>
<keyword evidence="10" id="KW-1133">Transmembrane helix</keyword>
<dbReference type="InterPro" id="IPR036890">
    <property type="entry name" value="HATPase_C_sf"/>
</dbReference>
<reference evidence="12 13" key="1">
    <citation type="submission" date="2019-04" db="EMBL/GenBank/DDBJ databases">
        <title>Chitiniphilus eburnea sp. nov., a novel chitinolytic bacterium isolated from aquaculture sludge.</title>
        <authorList>
            <person name="Sheng M."/>
        </authorList>
    </citation>
    <scope>NUCLEOTIDE SEQUENCE [LARGE SCALE GENOMIC DNA]</scope>
    <source>
        <strain evidence="12 13">HX-2-15</strain>
    </source>
</reference>
<dbReference type="GO" id="GO:0000156">
    <property type="term" value="F:phosphorelay response regulator activity"/>
    <property type="evidence" value="ECO:0007669"/>
    <property type="project" value="TreeGrafter"/>
</dbReference>
<dbReference type="EMBL" id="SUMF01000016">
    <property type="protein sequence ID" value="TJZ71697.1"/>
    <property type="molecule type" value="Genomic_DNA"/>
</dbReference>
<dbReference type="GO" id="GO:0007234">
    <property type="term" value="P:osmosensory signaling via phosphorelay pathway"/>
    <property type="evidence" value="ECO:0007669"/>
    <property type="project" value="TreeGrafter"/>
</dbReference>
<evidence type="ECO:0000256" key="9">
    <source>
        <dbReference type="ARBA" id="ARBA00023012"/>
    </source>
</evidence>
<evidence type="ECO:0000256" key="1">
    <source>
        <dbReference type="ARBA" id="ARBA00000085"/>
    </source>
</evidence>
<dbReference type="AlphaFoldDB" id="A0A4U0PTI9"/>
<dbReference type="PROSITE" id="PS50109">
    <property type="entry name" value="HIS_KIN"/>
    <property type="match status" value="1"/>
</dbReference>
<dbReference type="Gene3D" id="1.10.287.130">
    <property type="match status" value="1"/>
</dbReference>
<proteinExistence type="predicted"/>
<dbReference type="SMART" id="SM00388">
    <property type="entry name" value="HisKA"/>
    <property type="match status" value="1"/>
</dbReference>
<keyword evidence="4" id="KW-0597">Phosphoprotein</keyword>
<dbReference type="GO" id="GO:0000155">
    <property type="term" value="F:phosphorelay sensor kinase activity"/>
    <property type="evidence" value="ECO:0007669"/>
    <property type="project" value="InterPro"/>
</dbReference>
<keyword evidence="7" id="KW-0418">Kinase</keyword>
<dbReference type="GO" id="GO:0005524">
    <property type="term" value="F:ATP binding"/>
    <property type="evidence" value="ECO:0007669"/>
    <property type="project" value="UniProtKB-KW"/>
</dbReference>
<dbReference type="Proteomes" id="UP000310016">
    <property type="component" value="Unassembled WGS sequence"/>
</dbReference>
<comment type="catalytic activity">
    <reaction evidence="1">
        <text>ATP + protein L-histidine = ADP + protein N-phospho-L-histidine.</text>
        <dbReference type="EC" id="2.7.13.3"/>
    </reaction>
</comment>
<evidence type="ECO:0000256" key="8">
    <source>
        <dbReference type="ARBA" id="ARBA00022840"/>
    </source>
</evidence>
<keyword evidence="8" id="KW-0067">ATP-binding</keyword>
<dbReference type="InterPro" id="IPR000014">
    <property type="entry name" value="PAS"/>
</dbReference>
<dbReference type="SUPFAM" id="SSF55874">
    <property type="entry name" value="ATPase domain of HSP90 chaperone/DNA topoisomerase II/histidine kinase"/>
    <property type="match status" value="1"/>
</dbReference>
<evidence type="ECO:0000313" key="13">
    <source>
        <dbReference type="Proteomes" id="UP000310016"/>
    </source>
</evidence>
<feature type="transmembrane region" description="Helical" evidence="10">
    <location>
        <begin position="120"/>
        <end position="135"/>
    </location>
</feature>
<keyword evidence="6" id="KW-0547">Nucleotide-binding</keyword>
<evidence type="ECO:0000256" key="2">
    <source>
        <dbReference type="ARBA" id="ARBA00004370"/>
    </source>
</evidence>
<keyword evidence="9" id="KW-0902">Two-component regulatory system</keyword>
<keyword evidence="10" id="KW-0812">Transmembrane</keyword>
<evidence type="ECO:0000313" key="12">
    <source>
        <dbReference type="EMBL" id="TJZ71697.1"/>
    </source>
</evidence>
<gene>
    <name evidence="12" type="ORF">FAZ21_13385</name>
</gene>
<dbReference type="SUPFAM" id="SSF47384">
    <property type="entry name" value="Homodimeric domain of signal transducing histidine kinase"/>
    <property type="match status" value="1"/>
</dbReference>
<dbReference type="PRINTS" id="PR00344">
    <property type="entry name" value="BCTRLSENSOR"/>
</dbReference>